<dbReference type="InterPro" id="IPR052018">
    <property type="entry name" value="PHP_domain"/>
</dbReference>
<evidence type="ECO:0000313" key="2">
    <source>
        <dbReference type="Proteomes" id="UP000078348"/>
    </source>
</evidence>
<dbReference type="GO" id="GO:0035312">
    <property type="term" value="F:5'-3' DNA exonuclease activity"/>
    <property type="evidence" value="ECO:0007669"/>
    <property type="project" value="TreeGrafter"/>
</dbReference>
<dbReference type="PANTHER" id="PTHR42924:SF3">
    <property type="entry name" value="POLYMERASE_HISTIDINOL PHOSPHATASE N-TERMINAL DOMAIN-CONTAINING PROTEIN"/>
    <property type="match status" value="1"/>
</dbReference>
<sequence>MHITGYFPRDTDFQEVQKKLQKTVANPRIERGKKIVENLRNAGMRISWEEVMQHCQNCLPSRPRIAEVLVQNGYGSTVAEVFDQYLTSDSPYYVPGKYPSPEEVVKFIHSFHGIACLAHPWLLRSIDPVLQHIVTIGMDGMECFPPAHHAETGTSRYIDFAHVHGLMATSGSDYHGTKDPEVIPGHNIFPADEKEKTMAVFKQHHIL</sequence>
<reference evidence="1 2" key="1">
    <citation type="submission" date="2016-05" db="EMBL/GenBank/DDBJ databases">
        <title>Nuclear genome of Blastocystis sp. subtype 1 NandII.</title>
        <authorList>
            <person name="Gentekaki E."/>
            <person name="Curtis B."/>
            <person name="Stairs C."/>
            <person name="Eme L."/>
            <person name="Herman E."/>
            <person name="Klimes V."/>
            <person name="Arias M.C."/>
            <person name="Elias M."/>
            <person name="Hilliou F."/>
            <person name="Klute M."/>
            <person name="Malik S.-B."/>
            <person name="Pightling A."/>
            <person name="Rachubinski R."/>
            <person name="Salas D."/>
            <person name="Schlacht A."/>
            <person name="Suga H."/>
            <person name="Archibald J."/>
            <person name="Ball S.G."/>
            <person name="Clark G."/>
            <person name="Dacks J."/>
            <person name="Van Der Giezen M."/>
            <person name="Tsaousis A."/>
            <person name="Roger A."/>
        </authorList>
    </citation>
    <scope>NUCLEOTIDE SEQUENCE [LARGE SCALE GENOMIC DNA]</scope>
    <source>
        <strain evidence="2">ATCC 50177 / NandII</strain>
    </source>
</reference>
<dbReference type="AlphaFoldDB" id="A0A196SA15"/>
<comment type="caution">
    <text evidence="1">The sequence shown here is derived from an EMBL/GenBank/DDBJ whole genome shotgun (WGS) entry which is preliminary data.</text>
</comment>
<name>A0A196SA15_BLAHN</name>
<dbReference type="EMBL" id="LXWW01000312">
    <property type="protein sequence ID" value="OAO13900.1"/>
    <property type="molecule type" value="Genomic_DNA"/>
</dbReference>
<accession>A0A196SA15</accession>
<dbReference type="Proteomes" id="UP000078348">
    <property type="component" value="Unassembled WGS sequence"/>
</dbReference>
<organism evidence="1 2">
    <name type="scientific">Blastocystis sp. subtype 1 (strain ATCC 50177 / NandII)</name>
    <dbReference type="NCBI Taxonomy" id="478820"/>
    <lineage>
        <taxon>Eukaryota</taxon>
        <taxon>Sar</taxon>
        <taxon>Stramenopiles</taxon>
        <taxon>Bigyra</taxon>
        <taxon>Opalozoa</taxon>
        <taxon>Opalinata</taxon>
        <taxon>Blastocystidae</taxon>
        <taxon>Blastocystis</taxon>
    </lineage>
</organism>
<dbReference type="GO" id="GO:0004534">
    <property type="term" value="F:5'-3' RNA exonuclease activity"/>
    <property type="evidence" value="ECO:0007669"/>
    <property type="project" value="TreeGrafter"/>
</dbReference>
<dbReference type="PANTHER" id="PTHR42924">
    <property type="entry name" value="EXONUCLEASE"/>
    <property type="match status" value="1"/>
</dbReference>
<dbReference type="Gene3D" id="1.10.150.650">
    <property type="match status" value="1"/>
</dbReference>
<gene>
    <name evidence="1" type="ORF">AV274_4394</name>
</gene>
<dbReference type="OrthoDB" id="16564at2759"/>
<dbReference type="SUPFAM" id="SSF89550">
    <property type="entry name" value="PHP domain-like"/>
    <property type="match status" value="1"/>
</dbReference>
<evidence type="ECO:0000313" key="1">
    <source>
        <dbReference type="EMBL" id="OAO13900.1"/>
    </source>
</evidence>
<dbReference type="InterPro" id="IPR016195">
    <property type="entry name" value="Pol/histidinol_Pase-like"/>
</dbReference>
<dbReference type="STRING" id="478820.A0A196SA15"/>
<protein>
    <submittedName>
        <fullName evidence="1">Uncharacterized protein</fullName>
    </submittedName>
</protein>
<proteinExistence type="predicted"/>
<keyword evidence="2" id="KW-1185">Reference proteome</keyword>